<feature type="transmembrane region" description="Helical" evidence="1">
    <location>
        <begin position="41"/>
        <end position="62"/>
    </location>
</feature>
<proteinExistence type="predicted"/>
<protein>
    <recommendedName>
        <fullName evidence="4">Major facilitator superfamily (MFS) profile domain-containing protein</fullName>
    </recommendedName>
</protein>
<keyword evidence="3" id="KW-1185">Reference proteome</keyword>
<keyword evidence="1" id="KW-1133">Transmembrane helix</keyword>
<organism evidence="2 3">
    <name type="scientific">Sphingomonas corticis</name>
    <dbReference type="NCBI Taxonomy" id="2722791"/>
    <lineage>
        <taxon>Bacteria</taxon>
        <taxon>Pseudomonadati</taxon>
        <taxon>Pseudomonadota</taxon>
        <taxon>Alphaproteobacteria</taxon>
        <taxon>Sphingomonadales</taxon>
        <taxon>Sphingomonadaceae</taxon>
        <taxon>Sphingomonas</taxon>
    </lineage>
</organism>
<evidence type="ECO:0008006" key="4">
    <source>
        <dbReference type="Google" id="ProtNLM"/>
    </source>
</evidence>
<dbReference type="Proteomes" id="UP000732399">
    <property type="component" value="Unassembled WGS sequence"/>
</dbReference>
<feature type="transmembrane region" description="Helical" evidence="1">
    <location>
        <begin position="12"/>
        <end position="35"/>
    </location>
</feature>
<evidence type="ECO:0000313" key="3">
    <source>
        <dbReference type="Proteomes" id="UP000732399"/>
    </source>
</evidence>
<name>A0ABX1CJJ0_9SPHN</name>
<dbReference type="RefSeq" id="WP_168133678.1">
    <property type="nucleotide sequence ID" value="NZ_JAAVJH010000003.1"/>
</dbReference>
<reference evidence="2 3" key="1">
    <citation type="submission" date="2020-03" db="EMBL/GenBank/DDBJ databases">
        <authorList>
            <person name="Wang L."/>
            <person name="He N."/>
            <person name="Li Y."/>
            <person name="Fang Y."/>
            <person name="Zhang F."/>
        </authorList>
    </citation>
    <scope>NUCLEOTIDE SEQUENCE [LARGE SCALE GENOMIC DNA]</scope>
    <source>
        <strain evidence="2 3">36D10-4-7</strain>
    </source>
</reference>
<accession>A0ABX1CJJ0</accession>
<gene>
    <name evidence="2" type="ORF">HBH26_05910</name>
</gene>
<comment type="caution">
    <text evidence="2">The sequence shown here is derived from an EMBL/GenBank/DDBJ whole genome shotgun (WGS) entry which is preliminary data.</text>
</comment>
<evidence type="ECO:0000313" key="2">
    <source>
        <dbReference type="EMBL" id="NJR78150.1"/>
    </source>
</evidence>
<dbReference type="EMBL" id="JAAVJH010000003">
    <property type="protein sequence ID" value="NJR78150.1"/>
    <property type="molecule type" value="Genomic_DNA"/>
</dbReference>
<keyword evidence="1" id="KW-0472">Membrane</keyword>
<sequence length="69" mass="7376">MSGDPARPRWLAIVATRLAGTFGAILGVVLLGRAHDWPTKALGVAIVAAALFMIATVPRALARRWRTPE</sequence>
<evidence type="ECO:0000256" key="1">
    <source>
        <dbReference type="SAM" id="Phobius"/>
    </source>
</evidence>
<keyword evidence="1" id="KW-0812">Transmembrane</keyword>